<dbReference type="InterPro" id="IPR032466">
    <property type="entry name" value="Metal_Hydrolase"/>
</dbReference>
<dbReference type="InterPro" id="IPR026912">
    <property type="entry name" value="Adenine_deam_C"/>
</dbReference>
<dbReference type="AlphaFoldDB" id="A0A3S9A611"/>
<evidence type="ECO:0000256" key="5">
    <source>
        <dbReference type="ARBA" id="ARBA00023211"/>
    </source>
</evidence>
<evidence type="ECO:0000256" key="8">
    <source>
        <dbReference type="HAMAP-Rule" id="MF_01518"/>
    </source>
</evidence>
<evidence type="ECO:0000259" key="9">
    <source>
        <dbReference type="Pfam" id="PF01979"/>
    </source>
</evidence>
<protein>
    <recommendedName>
        <fullName evidence="7 8">Adenine deaminase</fullName>
        <shortName evidence="8">Adenase</shortName>
        <shortName evidence="8">Adenine aminase</shortName>
        <ecNumber evidence="3 8">3.5.4.2</ecNumber>
    </recommendedName>
</protein>
<comment type="catalytic activity">
    <reaction evidence="6 8">
        <text>adenine + H2O + H(+) = hypoxanthine + NH4(+)</text>
        <dbReference type="Rhea" id="RHEA:23688"/>
        <dbReference type="ChEBI" id="CHEBI:15377"/>
        <dbReference type="ChEBI" id="CHEBI:15378"/>
        <dbReference type="ChEBI" id="CHEBI:16708"/>
        <dbReference type="ChEBI" id="CHEBI:17368"/>
        <dbReference type="ChEBI" id="CHEBI:28938"/>
        <dbReference type="EC" id="3.5.4.2"/>
    </reaction>
</comment>
<comment type="cofactor">
    <cofactor evidence="1 8">
        <name>Mn(2+)</name>
        <dbReference type="ChEBI" id="CHEBI:29035"/>
    </cofactor>
</comment>
<keyword evidence="5 8" id="KW-0464">Manganese</keyword>
<dbReference type="GO" id="GO:0000034">
    <property type="term" value="F:adenine deaminase activity"/>
    <property type="evidence" value="ECO:0007669"/>
    <property type="project" value="UniProtKB-UniRule"/>
</dbReference>
<keyword evidence="12" id="KW-1185">Reference proteome</keyword>
<evidence type="ECO:0000256" key="2">
    <source>
        <dbReference type="ARBA" id="ARBA00006773"/>
    </source>
</evidence>
<dbReference type="SUPFAM" id="SSF51556">
    <property type="entry name" value="Metallo-dependent hydrolases"/>
    <property type="match status" value="1"/>
</dbReference>
<dbReference type="InterPro" id="IPR006679">
    <property type="entry name" value="Adenine_deam"/>
</dbReference>
<dbReference type="InterPro" id="IPR011059">
    <property type="entry name" value="Metal-dep_hydrolase_composite"/>
</dbReference>
<dbReference type="NCBIfam" id="TIGR01178">
    <property type="entry name" value="ade"/>
    <property type="match status" value="1"/>
</dbReference>
<dbReference type="FunFam" id="3.20.20.140:FF:000016">
    <property type="entry name" value="Adenine deaminase"/>
    <property type="match status" value="1"/>
</dbReference>
<dbReference type="Pfam" id="PF13382">
    <property type="entry name" value="Adenine_deam_C"/>
    <property type="match status" value="1"/>
</dbReference>
<dbReference type="EC" id="3.5.4.2" evidence="3 8"/>
<dbReference type="EMBL" id="CP034437">
    <property type="protein sequence ID" value="AZN41151.1"/>
    <property type="molecule type" value="Genomic_DNA"/>
</dbReference>
<proteinExistence type="inferred from homology"/>
<gene>
    <name evidence="8 11" type="primary">ade</name>
    <name evidence="11" type="ORF">EJC50_16860</name>
</gene>
<name>A0A3S9A611_9BACL</name>
<reference evidence="12" key="1">
    <citation type="submission" date="2018-12" db="EMBL/GenBank/DDBJ databases">
        <title>Genome sequence of Peanibacillus sp.</title>
        <authorList>
            <person name="Subramani G."/>
            <person name="Srinivasan S."/>
            <person name="Kim M.K."/>
        </authorList>
    </citation>
    <scope>NUCLEOTIDE SEQUENCE [LARGE SCALE GENOMIC DNA]</scope>
    <source>
        <strain evidence="12">18JY67-1</strain>
    </source>
</reference>
<dbReference type="Pfam" id="PF01979">
    <property type="entry name" value="Amidohydro_1"/>
    <property type="match status" value="1"/>
</dbReference>
<dbReference type="Gene3D" id="3.20.20.140">
    <property type="entry name" value="Metal-dependent hydrolases"/>
    <property type="match status" value="1"/>
</dbReference>
<evidence type="ECO:0000256" key="4">
    <source>
        <dbReference type="ARBA" id="ARBA00022801"/>
    </source>
</evidence>
<dbReference type="GO" id="GO:0006146">
    <property type="term" value="P:adenine catabolic process"/>
    <property type="evidence" value="ECO:0007669"/>
    <property type="project" value="InterPro"/>
</dbReference>
<evidence type="ECO:0000313" key="11">
    <source>
        <dbReference type="EMBL" id="AZN41151.1"/>
    </source>
</evidence>
<dbReference type="InterPro" id="IPR006680">
    <property type="entry name" value="Amidohydro-rel"/>
</dbReference>
<evidence type="ECO:0000256" key="3">
    <source>
        <dbReference type="ARBA" id="ARBA00012782"/>
    </source>
</evidence>
<evidence type="ECO:0000313" key="12">
    <source>
        <dbReference type="Proteomes" id="UP000272528"/>
    </source>
</evidence>
<evidence type="ECO:0000256" key="1">
    <source>
        <dbReference type="ARBA" id="ARBA00001936"/>
    </source>
</evidence>
<dbReference type="KEGG" id="palb:EJC50_16860"/>
<dbReference type="SUPFAM" id="SSF51338">
    <property type="entry name" value="Composite domain of metallo-dependent hydrolases"/>
    <property type="match status" value="1"/>
</dbReference>
<dbReference type="Proteomes" id="UP000272528">
    <property type="component" value="Chromosome"/>
</dbReference>
<dbReference type="PANTHER" id="PTHR11113">
    <property type="entry name" value="N-ACETYLGLUCOSAMINE-6-PHOSPHATE DEACETYLASE"/>
    <property type="match status" value="1"/>
</dbReference>
<sequence>MEQSLNQLRRRIRVAANHEPADLVIRNGRIVNVFTGELMTGDIAIADGMIAGIGSYEAKEVIDAQGRYIVPGFIDGHVHIESSLLTPQQFARVLLLHGVTTVVTDPHEIANVAGTDGIQFMLDASEDLPFDSFVMLPSCVPATPFESNGAQLDAEQLIPFFPHPKVLGLAEVMDYPSVANTETHMLNKLAATHAAGALIDGHAAGISRDGLNVYMAAGIRSDHESISLQEAQDRLDLGMYLMIREGTVAKDLDALLPVVTERNSRRCLFVTDDKLIDDLLSEGSIDHIIRRAVAKGLDPITAIQMATLNTAECFRLREYGAIAAGYQADLLLLDDLEQVQIHQVFKRGRCVVDSGKLVEDAFEVENPMSGSLNSKLAGLKLHEVEVADLAIPLHGDRCHVIEIIPNSLVTHHRIERVEVKEGMFSPSVNSDLLKIAVIERHHATGNVGVGIVKGFGLQRGAIATTVAHDSHNLVVVGASDEEILAAIEEILRIGGGATVVAGNKVLASLPLPIAGLLSDRPYEEVYESLKKLNQAMAEIGASQNFNPLLTLSFLTLPVIPSLKMTDKGLFDFASFSHIDVEASE</sequence>
<dbReference type="CDD" id="cd01295">
    <property type="entry name" value="AdeC"/>
    <property type="match status" value="1"/>
</dbReference>
<dbReference type="HAMAP" id="MF_01518">
    <property type="entry name" value="Adenine_deamin"/>
    <property type="match status" value="1"/>
</dbReference>
<accession>A0A3S9A611</accession>
<evidence type="ECO:0000259" key="10">
    <source>
        <dbReference type="Pfam" id="PF13382"/>
    </source>
</evidence>
<evidence type="ECO:0000256" key="6">
    <source>
        <dbReference type="ARBA" id="ARBA00047720"/>
    </source>
</evidence>
<evidence type="ECO:0000256" key="7">
    <source>
        <dbReference type="ARBA" id="ARBA00069718"/>
    </source>
</evidence>
<dbReference type="OrthoDB" id="9775607at2"/>
<keyword evidence="4 8" id="KW-0378">Hydrolase</keyword>
<feature type="domain" description="Amidohydrolase-related" evidence="9">
    <location>
        <begin position="68"/>
        <end position="350"/>
    </location>
</feature>
<comment type="similarity">
    <text evidence="2 8">Belongs to the metallo-dependent hydrolases superfamily. Adenine deaminase family.</text>
</comment>
<dbReference type="RefSeq" id="WP_126016858.1">
    <property type="nucleotide sequence ID" value="NZ_CP034437.1"/>
</dbReference>
<dbReference type="PANTHER" id="PTHR11113:SF2">
    <property type="entry name" value="ADENINE DEAMINASE"/>
    <property type="match status" value="1"/>
</dbReference>
<feature type="domain" description="Adenine deaminase C-terminal" evidence="10">
    <location>
        <begin position="408"/>
        <end position="575"/>
    </location>
</feature>
<organism evidence="11 12">
    <name type="scientific">Paenibacillus albus</name>
    <dbReference type="NCBI Taxonomy" id="2495582"/>
    <lineage>
        <taxon>Bacteria</taxon>
        <taxon>Bacillati</taxon>
        <taxon>Bacillota</taxon>
        <taxon>Bacilli</taxon>
        <taxon>Bacillales</taxon>
        <taxon>Paenibacillaceae</taxon>
        <taxon>Paenibacillus</taxon>
    </lineage>
</organism>
<dbReference type="Gene3D" id="2.30.40.10">
    <property type="entry name" value="Urease, subunit C, domain 1"/>
    <property type="match status" value="1"/>
</dbReference>